<dbReference type="GO" id="GO:0000160">
    <property type="term" value="P:phosphorelay signal transduction system"/>
    <property type="evidence" value="ECO:0007669"/>
    <property type="project" value="UniProtKB-KW"/>
</dbReference>
<evidence type="ECO:0000256" key="8">
    <source>
        <dbReference type="ARBA" id="ARBA00022777"/>
    </source>
</evidence>
<evidence type="ECO:0000256" key="7">
    <source>
        <dbReference type="ARBA" id="ARBA00022741"/>
    </source>
</evidence>
<evidence type="ECO:0000313" key="14">
    <source>
        <dbReference type="EMBL" id="TLG76746.1"/>
    </source>
</evidence>
<dbReference type="AlphaFoldDB" id="A0A5R8QG47"/>
<keyword evidence="10" id="KW-0902">Two-component regulatory system</keyword>
<evidence type="ECO:0000256" key="3">
    <source>
        <dbReference type="ARBA" id="ARBA00012438"/>
    </source>
</evidence>
<keyword evidence="9" id="KW-0067">ATP-binding</keyword>
<sequence>MNGRNKKKINWRMLFNVIGCLYIIIVIALAFLIYNIPSLYTQLEQNEVNEIRSQLNERLAVDQSIVAQEIEKFASEYKLDIVVKQEAAVIFSNMAETSFSKLKAETDNDYLSYHGAFEVKNGNGIYQVWLAIHKMSSQVFFEIIMSILMTGIVILSVIMIVLVVILFRQLILPIRRLQKNIMNLKEYRFDELQSSSEMEYDALSEDLSIFSEDLLGKMSKIDDNYSSLERELQEQKERTVYQKRLATAIIHNLKTPINIAMIQNERLQGYLNPNDELELKILQDLADIDDQLMNEISEALLVMNEEEIVDNNATVINVVAVAKDMLKLFATLFEKRHLTVSLDAPKEIYGYFQPLELKQVFHNIISNACQYADEYGEFELSMFAENGFLVIEAYNDKENTENIDFEQVFDLFYHINDEDINFGSGIGMYTIKSMVSGHGGSATFEKKDNGVLLTIILPIEEVRKDA</sequence>
<feature type="transmembrane region" description="Helical" evidence="12">
    <location>
        <begin position="143"/>
        <end position="167"/>
    </location>
</feature>
<name>A0A5R8QG47_9FIRM</name>
<dbReference type="GO" id="GO:0004673">
    <property type="term" value="F:protein histidine kinase activity"/>
    <property type="evidence" value="ECO:0007669"/>
    <property type="project" value="UniProtKB-EC"/>
</dbReference>
<dbReference type="EC" id="2.7.13.3" evidence="3"/>
<dbReference type="PROSITE" id="PS50109">
    <property type="entry name" value="HIS_KIN"/>
    <property type="match status" value="1"/>
</dbReference>
<dbReference type="RefSeq" id="WP_138190383.1">
    <property type="nucleotide sequence ID" value="NZ_VBWP01000002.1"/>
</dbReference>
<evidence type="ECO:0000256" key="11">
    <source>
        <dbReference type="ARBA" id="ARBA00023136"/>
    </source>
</evidence>
<keyword evidence="11 12" id="KW-0472">Membrane</keyword>
<feature type="domain" description="Histidine kinase" evidence="13">
    <location>
        <begin position="248"/>
        <end position="461"/>
    </location>
</feature>
<dbReference type="PANTHER" id="PTHR45528">
    <property type="entry name" value="SENSOR HISTIDINE KINASE CPXA"/>
    <property type="match status" value="1"/>
</dbReference>
<keyword evidence="7" id="KW-0547">Nucleotide-binding</keyword>
<evidence type="ECO:0000313" key="15">
    <source>
        <dbReference type="Proteomes" id="UP000306912"/>
    </source>
</evidence>
<dbReference type="EMBL" id="VBWP01000002">
    <property type="protein sequence ID" value="TLG76746.1"/>
    <property type="molecule type" value="Genomic_DNA"/>
</dbReference>
<keyword evidence="15" id="KW-1185">Reference proteome</keyword>
<reference evidence="14 15" key="1">
    <citation type="submission" date="2019-05" db="EMBL/GenBank/DDBJ databases">
        <title>Culicoidintestinum kansasii gen. nov., sp. nov. from the gastrointestinal tract of the biting midge, Culicoides sonorensis.</title>
        <authorList>
            <person name="Neupane S."/>
            <person name="Ghosh A."/>
            <person name="Gunther S."/>
            <person name="Martin K."/>
            <person name="Zurek L."/>
        </authorList>
    </citation>
    <scope>NUCLEOTIDE SEQUENCE [LARGE SCALE GENOMIC DNA]</scope>
    <source>
        <strain evidence="14 15">CS-1</strain>
    </source>
</reference>
<evidence type="ECO:0000256" key="10">
    <source>
        <dbReference type="ARBA" id="ARBA00023012"/>
    </source>
</evidence>
<keyword evidence="4" id="KW-1003">Cell membrane</keyword>
<dbReference type="PANTHER" id="PTHR45528:SF1">
    <property type="entry name" value="SENSOR HISTIDINE KINASE CPXA"/>
    <property type="match status" value="1"/>
</dbReference>
<keyword evidence="12" id="KW-1133">Transmembrane helix</keyword>
<gene>
    <name evidence="14" type="ORF">FEZ08_03780</name>
</gene>
<dbReference type="OrthoDB" id="9786919at2"/>
<dbReference type="InterPro" id="IPR003594">
    <property type="entry name" value="HATPase_dom"/>
</dbReference>
<feature type="transmembrane region" description="Helical" evidence="12">
    <location>
        <begin position="12"/>
        <end position="34"/>
    </location>
</feature>
<protein>
    <recommendedName>
        <fullName evidence="3">histidine kinase</fullName>
        <ecNumber evidence="3">2.7.13.3</ecNumber>
    </recommendedName>
</protein>
<keyword evidence="8 14" id="KW-0418">Kinase</keyword>
<dbReference type="GO" id="GO:0005524">
    <property type="term" value="F:ATP binding"/>
    <property type="evidence" value="ECO:0007669"/>
    <property type="project" value="UniProtKB-KW"/>
</dbReference>
<dbReference type="Proteomes" id="UP000306912">
    <property type="component" value="Unassembled WGS sequence"/>
</dbReference>
<evidence type="ECO:0000256" key="1">
    <source>
        <dbReference type="ARBA" id="ARBA00000085"/>
    </source>
</evidence>
<dbReference type="GO" id="GO:0005886">
    <property type="term" value="C:plasma membrane"/>
    <property type="evidence" value="ECO:0007669"/>
    <property type="project" value="UniProtKB-SubCell"/>
</dbReference>
<accession>A0A5R8QG47</accession>
<evidence type="ECO:0000256" key="6">
    <source>
        <dbReference type="ARBA" id="ARBA00022679"/>
    </source>
</evidence>
<evidence type="ECO:0000256" key="2">
    <source>
        <dbReference type="ARBA" id="ARBA00004651"/>
    </source>
</evidence>
<dbReference type="Gene3D" id="3.30.565.10">
    <property type="entry name" value="Histidine kinase-like ATPase, C-terminal domain"/>
    <property type="match status" value="1"/>
</dbReference>
<keyword evidence="6" id="KW-0808">Transferase</keyword>
<dbReference type="InterPro" id="IPR050398">
    <property type="entry name" value="HssS/ArlS-like"/>
</dbReference>
<comment type="subcellular location">
    <subcellularLocation>
        <location evidence="2">Cell membrane</location>
        <topology evidence="2">Multi-pass membrane protein</topology>
    </subcellularLocation>
</comment>
<keyword evidence="5" id="KW-0597">Phosphoprotein</keyword>
<dbReference type="InterPro" id="IPR036890">
    <property type="entry name" value="HATPase_C_sf"/>
</dbReference>
<evidence type="ECO:0000259" key="13">
    <source>
        <dbReference type="PROSITE" id="PS50109"/>
    </source>
</evidence>
<comment type="catalytic activity">
    <reaction evidence="1">
        <text>ATP + protein L-histidine = ADP + protein N-phospho-L-histidine.</text>
        <dbReference type="EC" id="2.7.13.3"/>
    </reaction>
</comment>
<dbReference type="SUPFAM" id="SSF55874">
    <property type="entry name" value="ATPase domain of HSP90 chaperone/DNA topoisomerase II/histidine kinase"/>
    <property type="match status" value="1"/>
</dbReference>
<evidence type="ECO:0000256" key="9">
    <source>
        <dbReference type="ARBA" id="ARBA00022840"/>
    </source>
</evidence>
<proteinExistence type="predicted"/>
<comment type="caution">
    <text evidence="14">The sequence shown here is derived from an EMBL/GenBank/DDBJ whole genome shotgun (WGS) entry which is preliminary data.</text>
</comment>
<dbReference type="Pfam" id="PF02518">
    <property type="entry name" value="HATPase_c"/>
    <property type="match status" value="1"/>
</dbReference>
<dbReference type="InParanoid" id="A0A5R8QG47"/>
<dbReference type="InterPro" id="IPR005467">
    <property type="entry name" value="His_kinase_dom"/>
</dbReference>
<evidence type="ECO:0000256" key="12">
    <source>
        <dbReference type="SAM" id="Phobius"/>
    </source>
</evidence>
<organism evidence="14 15">
    <name type="scientific">Culicoidibacter larvae</name>
    <dbReference type="NCBI Taxonomy" id="2579976"/>
    <lineage>
        <taxon>Bacteria</taxon>
        <taxon>Bacillati</taxon>
        <taxon>Bacillota</taxon>
        <taxon>Culicoidibacteria</taxon>
        <taxon>Culicoidibacterales</taxon>
        <taxon>Culicoidibacteraceae</taxon>
        <taxon>Culicoidibacter</taxon>
    </lineage>
</organism>
<evidence type="ECO:0000256" key="4">
    <source>
        <dbReference type="ARBA" id="ARBA00022475"/>
    </source>
</evidence>
<keyword evidence="12" id="KW-0812">Transmembrane</keyword>
<evidence type="ECO:0000256" key="5">
    <source>
        <dbReference type="ARBA" id="ARBA00022553"/>
    </source>
</evidence>